<protein>
    <recommendedName>
        <fullName evidence="4">Plant thionin family protein</fullName>
    </recommendedName>
</protein>
<gene>
    <name evidence="2" type="ORF">SLEP1_g39107</name>
</gene>
<dbReference type="AlphaFoldDB" id="A0AAV5KZ65"/>
<dbReference type="EMBL" id="BPVZ01000086">
    <property type="protein sequence ID" value="GKV30280.1"/>
    <property type="molecule type" value="Genomic_DNA"/>
</dbReference>
<keyword evidence="3" id="KW-1185">Reference proteome</keyword>
<organism evidence="2 3">
    <name type="scientific">Rubroshorea leprosula</name>
    <dbReference type="NCBI Taxonomy" id="152421"/>
    <lineage>
        <taxon>Eukaryota</taxon>
        <taxon>Viridiplantae</taxon>
        <taxon>Streptophyta</taxon>
        <taxon>Embryophyta</taxon>
        <taxon>Tracheophyta</taxon>
        <taxon>Spermatophyta</taxon>
        <taxon>Magnoliopsida</taxon>
        <taxon>eudicotyledons</taxon>
        <taxon>Gunneridae</taxon>
        <taxon>Pentapetalae</taxon>
        <taxon>rosids</taxon>
        <taxon>malvids</taxon>
        <taxon>Malvales</taxon>
        <taxon>Dipterocarpaceae</taxon>
        <taxon>Rubroshorea</taxon>
    </lineage>
</organism>
<evidence type="ECO:0008006" key="4">
    <source>
        <dbReference type="Google" id="ProtNLM"/>
    </source>
</evidence>
<reference evidence="2 3" key="1">
    <citation type="journal article" date="2021" name="Commun. Biol.">
        <title>The genome of Shorea leprosula (Dipterocarpaceae) highlights the ecological relevance of drought in aseasonal tropical rainforests.</title>
        <authorList>
            <person name="Ng K.K.S."/>
            <person name="Kobayashi M.J."/>
            <person name="Fawcett J.A."/>
            <person name="Hatakeyama M."/>
            <person name="Paape T."/>
            <person name="Ng C.H."/>
            <person name="Ang C.C."/>
            <person name="Tnah L.H."/>
            <person name="Lee C.T."/>
            <person name="Nishiyama T."/>
            <person name="Sese J."/>
            <person name="O'Brien M.J."/>
            <person name="Copetti D."/>
            <person name="Mohd Noor M.I."/>
            <person name="Ong R.C."/>
            <person name="Putra M."/>
            <person name="Sireger I.Z."/>
            <person name="Indrioko S."/>
            <person name="Kosugi Y."/>
            <person name="Izuno A."/>
            <person name="Isagi Y."/>
            <person name="Lee S.L."/>
            <person name="Shimizu K.K."/>
        </authorList>
    </citation>
    <scope>NUCLEOTIDE SEQUENCE [LARGE SCALE GENOMIC DNA]</scope>
    <source>
        <strain evidence="2">214</strain>
    </source>
</reference>
<accession>A0AAV5KZ65</accession>
<proteinExistence type="predicted"/>
<evidence type="ECO:0000313" key="2">
    <source>
        <dbReference type="EMBL" id="GKV30280.1"/>
    </source>
</evidence>
<comment type="caution">
    <text evidence="2">The sequence shown here is derived from an EMBL/GenBank/DDBJ whole genome shotgun (WGS) entry which is preliminary data.</text>
</comment>
<feature type="signal peptide" evidence="1">
    <location>
        <begin position="1"/>
        <end position="21"/>
    </location>
</feature>
<evidence type="ECO:0000256" key="1">
    <source>
        <dbReference type="SAM" id="SignalP"/>
    </source>
</evidence>
<name>A0AAV5KZ65_9ROSI</name>
<keyword evidence="1" id="KW-0732">Signal</keyword>
<sequence>MDYKSSGAFLILMISVLTAMATNKDNEFPMCIEYCMPLCMKVKTATSDRCTVACKLGCDQLMGRGEFTRRD</sequence>
<evidence type="ECO:0000313" key="3">
    <source>
        <dbReference type="Proteomes" id="UP001054252"/>
    </source>
</evidence>
<dbReference type="Proteomes" id="UP001054252">
    <property type="component" value="Unassembled WGS sequence"/>
</dbReference>
<feature type="chain" id="PRO_5043562811" description="Plant thionin family protein" evidence="1">
    <location>
        <begin position="22"/>
        <end position="71"/>
    </location>
</feature>